<dbReference type="Proteomes" id="UP001499947">
    <property type="component" value="Unassembled WGS sequence"/>
</dbReference>
<reference evidence="3 4" key="1">
    <citation type="journal article" date="2019" name="Int. J. Syst. Evol. Microbiol.">
        <title>The Global Catalogue of Microorganisms (GCM) 10K type strain sequencing project: providing services to taxonomists for standard genome sequencing and annotation.</title>
        <authorList>
            <consortium name="The Broad Institute Genomics Platform"/>
            <consortium name="The Broad Institute Genome Sequencing Center for Infectious Disease"/>
            <person name="Wu L."/>
            <person name="Ma J."/>
        </authorList>
    </citation>
    <scope>NUCLEOTIDE SEQUENCE [LARGE SCALE GENOMIC DNA]</scope>
    <source>
        <strain evidence="3 4">JCM 13244</strain>
    </source>
</reference>
<feature type="region of interest" description="Disordered" evidence="2">
    <location>
        <begin position="82"/>
        <end position="106"/>
    </location>
</feature>
<dbReference type="EMBL" id="BAAALR010000165">
    <property type="protein sequence ID" value="GAA1732936.1"/>
    <property type="molecule type" value="Genomic_DNA"/>
</dbReference>
<dbReference type="InterPro" id="IPR010147">
    <property type="entry name" value="CRISPR-assoc_prot_CasD"/>
</dbReference>
<dbReference type="RefSeq" id="WP_211121284.1">
    <property type="nucleotide sequence ID" value="NZ_BAAALR010000165.1"/>
</dbReference>
<dbReference type="NCBIfam" id="TIGR02593">
    <property type="entry name" value="CRISPR_cas5"/>
    <property type="match status" value="1"/>
</dbReference>
<proteinExistence type="predicted"/>
<feature type="region of interest" description="Disordered" evidence="2">
    <location>
        <begin position="187"/>
        <end position="226"/>
    </location>
</feature>
<accession>A0ABN2JNF5</accession>
<dbReference type="Pfam" id="PF09704">
    <property type="entry name" value="Cas_Cas5d"/>
    <property type="match status" value="1"/>
</dbReference>
<protein>
    <recommendedName>
        <fullName evidence="5">Type I-E CRISPR-associated protein Cas5/CasD</fullName>
    </recommendedName>
</protein>
<organism evidence="3 4">
    <name type="scientific">Streptomyces yatensis</name>
    <dbReference type="NCBI Taxonomy" id="155177"/>
    <lineage>
        <taxon>Bacteria</taxon>
        <taxon>Bacillati</taxon>
        <taxon>Actinomycetota</taxon>
        <taxon>Actinomycetes</taxon>
        <taxon>Kitasatosporales</taxon>
        <taxon>Streptomycetaceae</taxon>
        <taxon>Streptomyces</taxon>
        <taxon>Streptomyces violaceusniger group</taxon>
    </lineage>
</organism>
<sequence>MSRGLVLRAAGLLQSYGEAGTFHHRDTTTFPTRSALIGMFAAAQGRTAEHALDPYPELPGTPSHRDLALTIRVDCPGTPYRDWHTTGGGRPHRQGLHTSDGKYRTQNRSTHISQRDYLTGAVFTIAVQGPAPLLAHIATTLTTPRFSPYLGRRVCLPDEPLLIHTDIPDPETALRDRVPLSLAHPPRPGQTHVPIDFWAEHPPHPGTPPDRETPSEPADFTHTRRHHLLRPLWRTTEPLPTTLYAGPRPIDTLTDYILKDTPCRQP</sequence>
<evidence type="ECO:0000256" key="2">
    <source>
        <dbReference type="SAM" id="MobiDB-lite"/>
    </source>
</evidence>
<comment type="caution">
    <text evidence="3">The sequence shown here is derived from an EMBL/GenBank/DDBJ whole genome shotgun (WGS) entry which is preliminary data.</text>
</comment>
<name>A0ABN2JNF5_9ACTN</name>
<gene>
    <name evidence="3" type="ORF">GCM10009680_86810</name>
</gene>
<feature type="compositionally biased region" description="Basic and acidic residues" evidence="2">
    <location>
        <begin position="198"/>
        <end position="222"/>
    </location>
</feature>
<evidence type="ECO:0000313" key="4">
    <source>
        <dbReference type="Proteomes" id="UP001499947"/>
    </source>
</evidence>
<keyword evidence="4" id="KW-1185">Reference proteome</keyword>
<evidence type="ECO:0008006" key="5">
    <source>
        <dbReference type="Google" id="ProtNLM"/>
    </source>
</evidence>
<dbReference type="NCBIfam" id="TIGR01868">
    <property type="entry name" value="casD_Cas5e"/>
    <property type="match status" value="1"/>
</dbReference>
<keyword evidence="1" id="KW-0051">Antiviral defense</keyword>
<dbReference type="InterPro" id="IPR021124">
    <property type="entry name" value="CRISPR-assoc_prot_Cas5"/>
</dbReference>
<dbReference type="Gene3D" id="3.30.70.2660">
    <property type="match status" value="1"/>
</dbReference>
<dbReference type="InterPro" id="IPR013422">
    <property type="entry name" value="CRISPR-assoc_prot_Cas5_N"/>
</dbReference>
<evidence type="ECO:0000256" key="1">
    <source>
        <dbReference type="ARBA" id="ARBA00023118"/>
    </source>
</evidence>
<evidence type="ECO:0000313" key="3">
    <source>
        <dbReference type="EMBL" id="GAA1732936.1"/>
    </source>
</evidence>